<comment type="cofactor">
    <cofactor evidence="1 7">
        <name>pyridoxal 5'-phosphate</name>
        <dbReference type="ChEBI" id="CHEBI:597326"/>
    </cofactor>
</comment>
<evidence type="ECO:0000256" key="3">
    <source>
        <dbReference type="ARBA" id="ARBA00011738"/>
    </source>
</evidence>
<dbReference type="AlphaFoldDB" id="A0A2R8FC73"/>
<evidence type="ECO:0000256" key="5">
    <source>
        <dbReference type="ARBA" id="ARBA00022679"/>
    </source>
</evidence>
<name>A0A2R8FC73_9CHLA</name>
<protein>
    <recommendedName>
        <fullName evidence="7">Aminotransferase</fullName>
        <ecNumber evidence="7">2.6.1.-</ecNumber>
    </recommendedName>
</protein>
<sequence length="396" mass="45051">MSFFYHTPTFSPDAILGLQNLFFADKRSDKVNLVIGVYEHPQKRYGGLSCIRKAQTVILEGEQNKSYLPISGLPIFLDEMSEFVFGPVNRSNVVGFQALGGTGALHLGAKLLFMTKLSGKVYIPEQTWSNHVRIFSQEGFEVVRYPYYSKEQKQLLFQPLVSFLKEVDKGSVILLHSCCHNPTGVDFTDVMWKELAILMKERELIPFFDTAYQGFAYGINEDRKPIEIFISEGNTILVAASASKNFSLYGERVGYFAVFSTFADDLIKIRSCLEEKIRGNYSSPQRWGAEIVSTILSNPYLKEEWTSEVNCIRESLDKMRSRFVQALRRVAGHTFDFLLSQHGFFAYPGFSENQVLFLREQKAVYTTAGGRINLNGITEKNIDYVVESFIQAYELS</sequence>
<accession>A0A2R8FC73</accession>
<dbReference type="PRINTS" id="PR00799">
    <property type="entry name" value="TRANSAMINASE"/>
</dbReference>
<evidence type="ECO:0000256" key="7">
    <source>
        <dbReference type="RuleBase" id="RU000481"/>
    </source>
</evidence>
<dbReference type="EC" id="2.6.1.-" evidence="7"/>
<dbReference type="Proteomes" id="UP000244926">
    <property type="component" value="Chromosome I"/>
</dbReference>
<dbReference type="SUPFAM" id="SSF53383">
    <property type="entry name" value="PLP-dependent transferases"/>
    <property type="match status" value="1"/>
</dbReference>
<dbReference type="EMBL" id="LT993738">
    <property type="protein sequence ID" value="SPN73857.1"/>
    <property type="molecule type" value="Genomic_DNA"/>
</dbReference>
<dbReference type="InterPro" id="IPR015424">
    <property type="entry name" value="PyrdxlP-dep_Trfase"/>
</dbReference>
<dbReference type="InterPro" id="IPR015421">
    <property type="entry name" value="PyrdxlP-dep_Trfase_major"/>
</dbReference>
<evidence type="ECO:0000256" key="6">
    <source>
        <dbReference type="ARBA" id="ARBA00022898"/>
    </source>
</evidence>
<dbReference type="NCBIfam" id="NF006719">
    <property type="entry name" value="PRK09257.1"/>
    <property type="match status" value="1"/>
</dbReference>
<evidence type="ECO:0000256" key="1">
    <source>
        <dbReference type="ARBA" id="ARBA00001933"/>
    </source>
</evidence>
<evidence type="ECO:0000313" key="9">
    <source>
        <dbReference type="EMBL" id="SPN73857.1"/>
    </source>
</evidence>
<dbReference type="OrthoDB" id="9766445at2"/>
<feature type="domain" description="Aminotransferase class I/classII large" evidence="8">
    <location>
        <begin position="29"/>
        <end position="388"/>
    </location>
</feature>
<proteinExistence type="inferred from homology"/>
<dbReference type="Pfam" id="PF00155">
    <property type="entry name" value="Aminotran_1_2"/>
    <property type="match status" value="1"/>
</dbReference>
<dbReference type="PANTHER" id="PTHR11879:SF22">
    <property type="entry name" value="ASPARTATE AMINOTRANSFERASE, MITOCHONDRIAL"/>
    <property type="match status" value="1"/>
</dbReference>
<dbReference type="Gene3D" id="3.40.640.10">
    <property type="entry name" value="Type I PLP-dependent aspartate aminotransferase-like (Major domain)"/>
    <property type="match status" value="1"/>
</dbReference>
<evidence type="ECO:0000256" key="2">
    <source>
        <dbReference type="ARBA" id="ARBA00007441"/>
    </source>
</evidence>
<dbReference type="PROSITE" id="PS00105">
    <property type="entry name" value="AA_TRANSFER_CLASS_1"/>
    <property type="match status" value="1"/>
</dbReference>
<dbReference type="PANTHER" id="PTHR11879">
    <property type="entry name" value="ASPARTATE AMINOTRANSFERASE"/>
    <property type="match status" value="1"/>
</dbReference>
<comment type="subunit">
    <text evidence="3">Homodimer.</text>
</comment>
<evidence type="ECO:0000256" key="4">
    <source>
        <dbReference type="ARBA" id="ARBA00022576"/>
    </source>
</evidence>
<keyword evidence="5 7" id="KW-0808">Transferase</keyword>
<dbReference type="GO" id="GO:0042802">
    <property type="term" value="F:identical protein binding"/>
    <property type="evidence" value="ECO:0007669"/>
    <property type="project" value="TreeGrafter"/>
</dbReference>
<keyword evidence="6" id="KW-0663">Pyridoxal phosphate</keyword>
<dbReference type="GO" id="GO:0030170">
    <property type="term" value="F:pyridoxal phosphate binding"/>
    <property type="evidence" value="ECO:0007669"/>
    <property type="project" value="InterPro"/>
</dbReference>
<evidence type="ECO:0000259" key="8">
    <source>
        <dbReference type="Pfam" id="PF00155"/>
    </source>
</evidence>
<dbReference type="GO" id="GO:0006520">
    <property type="term" value="P:amino acid metabolic process"/>
    <property type="evidence" value="ECO:0007669"/>
    <property type="project" value="InterPro"/>
</dbReference>
<dbReference type="InterPro" id="IPR004839">
    <property type="entry name" value="Aminotransferase_I/II_large"/>
</dbReference>
<dbReference type="InterPro" id="IPR015422">
    <property type="entry name" value="PyrdxlP-dep_Trfase_small"/>
</dbReference>
<comment type="similarity">
    <text evidence="2 7">Belongs to the class-I pyridoxal-phosphate-dependent aminotransferase family.</text>
</comment>
<gene>
    <name evidence="9" type="primary">aspC</name>
    <name evidence="9" type="ORF">C10C_0710</name>
</gene>
<dbReference type="InterPro" id="IPR000796">
    <property type="entry name" value="Asp_trans"/>
</dbReference>
<dbReference type="InterPro" id="IPR004838">
    <property type="entry name" value="NHTrfase_class1_PyrdxlP-BS"/>
</dbReference>
<keyword evidence="10" id="KW-1185">Reference proteome</keyword>
<evidence type="ECO:0000313" key="10">
    <source>
        <dbReference type="Proteomes" id="UP000244926"/>
    </source>
</evidence>
<dbReference type="RefSeq" id="WP_108896800.1">
    <property type="nucleotide sequence ID" value="NZ_LT993738.1"/>
</dbReference>
<dbReference type="KEGG" id="csee:C10C_0710"/>
<organism evidence="9 10">
    <name type="scientific">Chlamydia serpentis</name>
    <dbReference type="NCBI Taxonomy" id="1967782"/>
    <lineage>
        <taxon>Bacteria</taxon>
        <taxon>Pseudomonadati</taxon>
        <taxon>Chlamydiota</taxon>
        <taxon>Chlamydiia</taxon>
        <taxon>Chlamydiales</taxon>
        <taxon>Chlamydiaceae</taxon>
        <taxon>Chlamydia/Chlamydophila group</taxon>
        <taxon>Chlamydia</taxon>
    </lineage>
</organism>
<dbReference type="GO" id="GO:0008483">
    <property type="term" value="F:transaminase activity"/>
    <property type="evidence" value="ECO:0007669"/>
    <property type="project" value="UniProtKB-KW"/>
</dbReference>
<dbReference type="CDD" id="cd00609">
    <property type="entry name" value="AAT_like"/>
    <property type="match status" value="1"/>
</dbReference>
<reference evidence="10" key="1">
    <citation type="submission" date="2017-11" db="EMBL/GenBank/DDBJ databases">
        <authorList>
            <person name="Seth-Smith MB H."/>
        </authorList>
    </citation>
    <scope>NUCLEOTIDE SEQUENCE [LARGE SCALE GENOMIC DNA]</scope>
</reference>
<keyword evidence="4 7" id="KW-0032">Aminotransferase</keyword>
<dbReference type="Gene3D" id="3.90.1150.10">
    <property type="entry name" value="Aspartate Aminotransferase, domain 1"/>
    <property type="match status" value="1"/>
</dbReference>